<reference evidence="3" key="1">
    <citation type="submission" date="2019-07" db="EMBL/GenBank/DDBJ databases">
        <title>De Novo Assembly of kiwifruit Actinidia rufa.</title>
        <authorList>
            <person name="Sugita-Konishi S."/>
            <person name="Sato K."/>
            <person name="Mori E."/>
            <person name="Abe Y."/>
            <person name="Kisaki G."/>
            <person name="Hamano K."/>
            <person name="Suezawa K."/>
            <person name="Otani M."/>
            <person name="Fukuda T."/>
            <person name="Manabe T."/>
            <person name="Gomi K."/>
            <person name="Tabuchi M."/>
            <person name="Akimitsu K."/>
            <person name="Kataoka I."/>
        </authorList>
    </citation>
    <scope>NUCLEOTIDE SEQUENCE [LARGE SCALE GENOMIC DNA]</scope>
    <source>
        <strain evidence="3">cv. Fuchu</strain>
    </source>
</reference>
<dbReference type="EMBL" id="BJWL01000103">
    <property type="protein sequence ID" value="GFS29944.1"/>
    <property type="molecule type" value="Genomic_DNA"/>
</dbReference>
<dbReference type="Proteomes" id="UP000585474">
    <property type="component" value="Unassembled WGS sequence"/>
</dbReference>
<comment type="caution">
    <text evidence="2">The sequence shown here is derived from an EMBL/GenBank/DDBJ whole genome shotgun (WGS) entry which is preliminary data.</text>
</comment>
<organism evidence="2 3">
    <name type="scientific">Actinidia rufa</name>
    <dbReference type="NCBI Taxonomy" id="165716"/>
    <lineage>
        <taxon>Eukaryota</taxon>
        <taxon>Viridiplantae</taxon>
        <taxon>Streptophyta</taxon>
        <taxon>Embryophyta</taxon>
        <taxon>Tracheophyta</taxon>
        <taxon>Spermatophyta</taxon>
        <taxon>Magnoliopsida</taxon>
        <taxon>eudicotyledons</taxon>
        <taxon>Gunneridae</taxon>
        <taxon>Pentapetalae</taxon>
        <taxon>asterids</taxon>
        <taxon>Ericales</taxon>
        <taxon>Actinidiaceae</taxon>
        <taxon>Actinidia</taxon>
    </lineage>
</organism>
<dbReference type="AlphaFoldDB" id="A0A7J0D8T8"/>
<feature type="region of interest" description="Disordered" evidence="1">
    <location>
        <begin position="103"/>
        <end position="127"/>
    </location>
</feature>
<proteinExistence type="predicted"/>
<evidence type="ECO:0000256" key="1">
    <source>
        <dbReference type="SAM" id="MobiDB-lite"/>
    </source>
</evidence>
<keyword evidence="3" id="KW-1185">Reference proteome</keyword>
<evidence type="ECO:0000313" key="3">
    <source>
        <dbReference type="Proteomes" id="UP000585474"/>
    </source>
</evidence>
<protein>
    <submittedName>
        <fullName evidence="2">Uncharacterized protein</fullName>
    </submittedName>
</protein>
<evidence type="ECO:0000313" key="2">
    <source>
        <dbReference type="EMBL" id="GFS29944.1"/>
    </source>
</evidence>
<gene>
    <name evidence="2" type="ORF">Acr_00g0009240</name>
</gene>
<sequence length="288" mass="32230">MMALGPFPDIMGFNSRFGKRSDQCDAAIEAVNNCGRTWEVADLLNYVLVYRSVIPHWANRLGQVRLLALRIRERVVRRCTTSSEELSQELSENVRIAQALALDKQKSTPSTSSRHDPARCSGPHWRRVGGVRRSADNATCLEPPKSHGNWVRMKKYSSETKKALKKTNTLESGLKKVKEKLIVEEATRQASDDDDAKSKLEADIIQPGLQQHRRWRSRICLKLILLSFNEKEYMNQLAKEGDEKAIEVCGVGTSNELGAGGDTEGAGKGDQIIPRSVTCLYYLKGDDL</sequence>
<accession>A0A7J0D8T8</accession>
<name>A0A7J0D8T8_9ERIC</name>